<organism evidence="3 4">
    <name type="scientific">Ruminococcus turbiniformis</name>
    <dbReference type="NCBI Taxonomy" id="2881258"/>
    <lineage>
        <taxon>Bacteria</taxon>
        <taxon>Bacillati</taxon>
        <taxon>Bacillota</taxon>
        <taxon>Clostridia</taxon>
        <taxon>Eubacteriales</taxon>
        <taxon>Oscillospiraceae</taxon>
        <taxon>Ruminococcus</taxon>
    </lineage>
</organism>
<dbReference type="EMBL" id="JAJEQX010000010">
    <property type="protein sequence ID" value="MCC2254202.1"/>
    <property type="molecule type" value="Genomic_DNA"/>
</dbReference>
<dbReference type="Proteomes" id="UP001198151">
    <property type="component" value="Unassembled WGS sequence"/>
</dbReference>
<name>A0ABS8FVX9_9FIRM</name>
<evidence type="ECO:0000313" key="3">
    <source>
        <dbReference type="EMBL" id="MCC2254202.1"/>
    </source>
</evidence>
<dbReference type="InterPro" id="IPR050535">
    <property type="entry name" value="DNA_Repair-Maintenance_Comp"/>
</dbReference>
<accession>A0ABS8FVX9</accession>
<protein>
    <submittedName>
        <fullName evidence="3">DNA repair exonuclease</fullName>
    </submittedName>
</protein>
<dbReference type="RefSeq" id="WP_227707340.1">
    <property type="nucleotide sequence ID" value="NZ_JAJEQX010000010.1"/>
</dbReference>
<evidence type="ECO:0000313" key="4">
    <source>
        <dbReference type="Proteomes" id="UP001198151"/>
    </source>
</evidence>
<keyword evidence="1" id="KW-0378">Hydrolase</keyword>
<sequence length="350" mass="39729">MKFIHIADVHLGAEPEAGHLKREDRARELWDTFEEAVGLCDRESVDLLLIAGDLFHRQPLVRELKEVNYLFSRLSHTRVVLIAGNHDYIRMDSNYRTFQWADNVYPLFGKEMEYVEFPDIQTSVCGLSYHAREIRKPLYDGVRAPGVQPCEILLAHGGDDRHIPIDRDQLAQSGFDYIALGHIHKPQALIRNRAVYAGALEPVDRNDTGAHGYVYGEIKNGEAHIRWIPFAGREYVHLEIPVEKTDTGGSIGKKIEKSINESGNENIYKILLKGRRDADIEFDTGRLAGLGNIMEVLDETAPDLDLERICEENRGTLIRNYIERFAGCEEGSEEYQALCEGVEALLASRR</sequence>
<dbReference type="Gene3D" id="3.60.21.10">
    <property type="match status" value="1"/>
</dbReference>
<gene>
    <name evidence="3" type="ORF">LKD70_07070</name>
</gene>
<dbReference type="PANTHER" id="PTHR30337">
    <property type="entry name" value="COMPONENT OF ATP-DEPENDENT DSDNA EXONUCLEASE"/>
    <property type="match status" value="1"/>
</dbReference>
<evidence type="ECO:0000256" key="1">
    <source>
        <dbReference type="ARBA" id="ARBA00022801"/>
    </source>
</evidence>
<dbReference type="InterPro" id="IPR041796">
    <property type="entry name" value="Mre11_N"/>
</dbReference>
<keyword evidence="3" id="KW-0269">Exonuclease</keyword>
<dbReference type="InterPro" id="IPR004843">
    <property type="entry name" value="Calcineurin-like_PHP"/>
</dbReference>
<dbReference type="InterPro" id="IPR029052">
    <property type="entry name" value="Metallo-depent_PP-like"/>
</dbReference>
<dbReference type="GO" id="GO:0004527">
    <property type="term" value="F:exonuclease activity"/>
    <property type="evidence" value="ECO:0007669"/>
    <property type="project" value="UniProtKB-KW"/>
</dbReference>
<dbReference type="CDD" id="cd00840">
    <property type="entry name" value="MPP_Mre11_N"/>
    <property type="match status" value="1"/>
</dbReference>
<keyword evidence="3" id="KW-0540">Nuclease</keyword>
<comment type="caution">
    <text evidence="3">The sequence shown here is derived from an EMBL/GenBank/DDBJ whole genome shotgun (WGS) entry which is preliminary data.</text>
</comment>
<feature type="domain" description="Calcineurin-like phosphoesterase" evidence="2">
    <location>
        <begin position="1"/>
        <end position="186"/>
    </location>
</feature>
<proteinExistence type="predicted"/>
<reference evidence="3 4" key="1">
    <citation type="submission" date="2021-10" db="EMBL/GenBank/DDBJ databases">
        <title>Anaerobic single-cell dispensing facilitates the cultivation of human gut bacteria.</title>
        <authorList>
            <person name="Afrizal A."/>
        </authorList>
    </citation>
    <scope>NUCLEOTIDE SEQUENCE [LARGE SCALE GENOMIC DNA]</scope>
    <source>
        <strain evidence="3 4">CLA-AA-H200</strain>
    </source>
</reference>
<keyword evidence="4" id="KW-1185">Reference proteome</keyword>
<dbReference type="SUPFAM" id="SSF56300">
    <property type="entry name" value="Metallo-dependent phosphatases"/>
    <property type="match status" value="1"/>
</dbReference>
<evidence type="ECO:0000259" key="2">
    <source>
        <dbReference type="Pfam" id="PF00149"/>
    </source>
</evidence>
<dbReference type="Pfam" id="PF00149">
    <property type="entry name" value="Metallophos"/>
    <property type="match status" value="1"/>
</dbReference>